<gene>
    <name evidence="2" type="ORF">GCM10022207_69630</name>
</gene>
<name>A0ABP7L1G1_9ACTN</name>
<feature type="transmembrane region" description="Helical" evidence="1">
    <location>
        <begin position="27"/>
        <end position="52"/>
    </location>
</feature>
<keyword evidence="1" id="KW-0472">Membrane</keyword>
<keyword evidence="3" id="KW-1185">Reference proteome</keyword>
<reference evidence="3" key="1">
    <citation type="journal article" date="2019" name="Int. J. Syst. Evol. Microbiol.">
        <title>The Global Catalogue of Microorganisms (GCM) 10K type strain sequencing project: providing services to taxonomists for standard genome sequencing and annotation.</title>
        <authorList>
            <consortium name="The Broad Institute Genomics Platform"/>
            <consortium name="The Broad Institute Genome Sequencing Center for Infectious Disease"/>
            <person name="Wu L."/>
            <person name="Ma J."/>
        </authorList>
    </citation>
    <scope>NUCLEOTIDE SEQUENCE [LARGE SCALE GENOMIC DNA]</scope>
    <source>
        <strain evidence="3">JCM 16578</strain>
    </source>
</reference>
<organism evidence="2 3">
    <name type="scientific">Streptomyces lannensis</name>
    <dbReference type="NCBI Taxonomy" id="766498"/>
    <lineage>
        <taxon>Bacteria</taxon>
        <taxon>Bacillati</taxon>
        <taxon>Actinomycetota</taxon>
        <taxon>Actinomycetes</taxon>
        <taxon>Kitasatosporales</taxon>
        <taxon>Streptomycetaceae</taxon>
        <taxon>Streptomyces</taxon>
    </lineage>
</organism>
<sequence>MQQVAALPVTAVRRVLPAKGGLPLYAGLGALAVVGALEWPLAVGIGVGYALLRHHGPLAPPSDSE</sequence>
<keyword evidence="1" id="KW-0812">Transmembrane</keyword>
<comment type="caution">
    <text evidence="2">The sequence shown here is derived from an EMBL/GenBank/DDBJ whole genome shotgun (WGS) entry which is preliminary data.</text>
</comment>
<evidence type="ECO:0000256" key="1">
    <source>
        <dbReference type="SAM" id="Phobius"/>
    </source>
</evidence>
<protein>
    <submittedName>
        <fullName evidence="2">Uncharacterized protein</fullName>
    </submittedName>
</protein>
<keyword evidence="1" id="KW-1133">Transmembrane helix</keyword>
<proteinExistence type="predicted"/>
<accession>A0ABP7L1G1</accession>
<dbReference type="EMBL" id="BAAAZA010000028">
    <property type="protein sequence ID" value="GAA3892082.1"/>
    <property type="molecule type" value="Genomic_DNA"/>
</dbReference>
<evidence type="ECO:0000313" key="3">
    <source>
        <dbReference type="Proteomes" id="UP001501563"/>
    </source>
</evidence>
<evidence type="ECO:0000313" key="2">
    <source>
        <dbReference type="EMBL" id="GAA3892082.1"/>
    </source>
</evidence>
<dbReference type="Proteomes" id="UP001501563">
    <property type="component" value="Unassembled WGS sequence"/>
</dbReference>